<accession>A0A1F6P7P6</accession>
<dbReference type="STRING" id="1798705.A2563_00955"/>
<proteinExistence type="predicted"/>
<protein>
    <submittedName>
        <fullName evidence="1">Uncharacterized protein</fullName>
    </submittedName>
</protein>
<evidence type="ECO:0000313" key="2">
    <source>
        <dbReference type="Proteomes" id="UP000176634"/>
    </source>
</evidence>
<gene>
    <name evidence="1" type="ORF">A2563_00955</name>
</gene>
<dbReference type="AlphaFoldDB" id="A0A1F6P7P6"/>
<sequence length="63" mass="6887">MSGKKLEEKMDNLEAIKRLLVLLLIKQGVGIDAVADVLEVGVATVSRMVPQKKLKKGNKITID</sequence>
<dbReference type="Proteomes" id="UP000176634">
    <property type="component" value="Unassembled WGS sequence"/>
</dbReference>
<organism evidence="1 2">
    <name type="scientific">Candidatus Magasanikbacteria bacterium RIFOXYD1_FULL_40_23</name>
    <dbReference type="NCBI Taxonomy" id="1798705"/>
    <lineage>
        <taxon>Bacteria</taxon>
        <taxon>Candidatus Magasanikiibacteriota</taxon>
    </lineage>
</organism>
<name>A0A1F6P7P6_9BACT</name>
<evidence type="ECO:0000313" key="1">
    <source>
        <dbReference type="EMBL" id="OGH92138.1"/>
    </source>
</evidence>
<reference evidence="1 2" key="1">
    <citation type="journal article" date="2016" name="Nat. Commun.">
        <title>Thousands of microbial genomes shed light on interconnected biogeochemical processes in an aquifer system.</title>
        <authorList>
            <person name="Anantharaman K."/>
            <person name="Brown C.T."/>
            <person name="Hug L.A."/>
            <person name="Sharon I."/>
            <person name="Castelle C.J."/>
            <person name="Probst A.J."/>
            <person name="Thomas B.C."/>
            <person name="Singh A."/>
            <person name="Wilkins M.J."/>
            <person name="Karaoz U."/>
            <person name="Brodie E.L."/>
            <person name="Williams K.H."/>
            <person name="Hubbard S.S."/>
            <person name="Banfield J.F."/>
        </authorList>
    </citation>
    <scope>NUCLEOTIDE SEQUENCE [LARGE SCALE GENOMIC DNA]</scope>
</reference>
<dbReference type="EMBL" id="MFRA01000008">
    <property type="protein sequence ID" value="OGH92138.1"/>
    <property type="molecule type" value="Genomic_DNA"/>
</dbReference>
<comment type="caution">
    <text evidence="1">The sequence shown here is derived from an EMBL/GenBank/DDBJ whole genome shotgun (WGS) entry which is preliminary data.</text>
</comment>